<dbReference type="PROSITE" id="PS51898">
    <property type="entry name" value="TYR_RECOMBINASE"/>
    <property type="match status" value="1"/>
</dbReference>
<accession>A0A0J1D1N1</accession>
<evidence type="ECO:0000259" key="7">
    <source>
        <dbReference type="PROSITE" id="PS51900"/>
    </source>
</evidence>
<evidence type="ECO:0000256" key="1">
    <source>
        <dbReference type="ARBA" id="ARBA00022829"/>
    </source>
</evidence>
<comment type="caution">
    <text evidence="8">The sequence shown here is derived from an EMBL/GenBank/DDBJ whole genome shotgun (WGS) entry which is preliminary data.</text>
</comment>
<dbReference type="GO" id="GO:0015074">
    <property type="term" value="P:DNA integration"/>
    <property type="evidence" value="ECO:0007669"/>
    <property type="project" value="UniProtKB-KW"/>
</dbReference>
<dbReference type="InterPro" id="IPR002104">
    <property type="entry name" value="Integrase_catalytic"/>
</dbReference>
<keyword evidence="3 5" id="KW-0238">DNA-binding</keyword>
<evidence type="ECO:0000313" key="9">
    <source>
        <dbReference type="Proteomes" id="UP000035963"/>
    </source>
</evidence>
<keyword evidence="9" id="KW-1185">Reference proteome</keyword>
<dbReference type="OrthoDB" id="5415821at2"/>
<sequence length="334" mass="37171">MKNTDTLVGPLLQEFFLKHLMTHRNVSPQTLWSYRDAFRLLLQFIDTTMHIEPVALSLTHLSAAVILAFLDSLEKERNNAVRSRNARLAAVRSFFRWVAISRPDFAGLSTSILAIPTKRTDRRLICALSRPEIDAILGAPDLSTPCGRRDHAMLLTMYNTGARVSEITAMACSQVELGGHSSFVHLHGKGRKERCVPLWAATADALTKWMREQNAVPTSLLFTNYRGEQLTRNGVDCILKKAIAGGVNSCPSLSKKHISPHVVRHATATHLLQAGVDISVIALWLGHESIDTTHIYMESNLAHKEEALGRLQPAGQRMPRFHATDKVMAFLETL</sequence>
<dbReference type="PROSITE" id="PS51900">
    <property type="entry name" value="CB"/>
    <property type="match status" value="1"/>
</dbReference>
<dbReference type="InterPro" id="IPR004107">
    <property type="entry name" value="Integrase_SAM-like_N"/>
</dbReference>
<dbReference type="SUPFAM" id="SSF47823">
    <property type="entry name" value="lambda integrase-like, N-terminal domain"/>
    <property type="match status" value="1"/>
</dbReference>
<dbReference type="Proteomes" id="UP000035963">
    <property type="component" value="Unassembled WGS sequence"/>
</dbReference>
<dbReference type="AlphaFoldDB" id="A0A0J1D1N1"/>
<dbReference type="InterPro" id="IPR044068">
    <property type="entry name" value="CB"/>
</dbReference>
<evidence type="ECO:0000256" key="2">
    <source>
        <dbReference type="ARBA" id="ARBA00022908"/>
    </source>
</evidence>
<dbReference type="GO" id="GO:0006310">
    <property type="term" value="P:DNA recombination"/>
    <property type="evidence" value="ECO:0007669"/>
    <property type="project" value="UniProtKB-KW"/>
</dbReference>
<dbReference type="Gene3D" id="1.10.443.10">
    <property type="entry name" value="Intergrase catalytic core"/>
    <property type="match status" value="1"/>
</dbReference>
<organism evidence="8 9">
    <name type="scientific">Caballeronia mineralivorans PML1(12)</name>
    <dbReference type="NCBI Taxonomy" id="908627"/>
    <lineage>
        <taxon>Bacteria</taxon>
        <taxon>Pseudomonadati</taxon>
        <taxon>Pseudomonadota</taxon>
        <taxon>Betaproteobacteria</taxon>
        <taxon>Burkholderiales</taxon>
        <taxon>Burkholderiaceae</taxon>
        <taxon>Caballeronia</taxon>
    </lineage>
</organism>
<dbReference type="InterPro" id="IPR050090">
    <property type="entry name" value="Tyrosine_recombinase_XerCD"/>
</dbReference>
<dbReference type="GO" id="GO:0007059">
    <property type="term" value="P:chromosome segregation"/>
    <property type="evidence" value="ECO:0007669"/>
    <property type="project" value="UniProtKB-KW"/>
</dbReference>
<dbReference type="GO" id="GO:0003677">
    <property type="term" value="F:DNA binding"/>
    <property type="evidence" value="ECO:0007669"/>
    <property type="project" value="UniProtKB-UniRule"/>
</dbReference>
<dbReference type="InterPro" id="IPR010998">
    <property type="entry name" value="Integrase_recombinase_N"/>
</dbReference>
<proteinExistence type="predicted"/>
<name>A0A0J1D1N1_9BURK</name>
<evidence type="ECO:0000259" key="6">
    <source>
        <dbReference type="PROSITE" id="PS51898"/>
    </source>
</evidence>
<dbReference type="PANTHER" id="PTHR30349">
    <property type="entry name" value="PHAGE INTEGRASE-RELATED"/>
    <property type="match status" value="1"/>
</dbReference>
<reference evidence="8 9" key="1">
    <citation type="journal article" date="2015" name="Genome Announc.">
        <title>Draft Genome Sequence of Burkholderia sp. Strain PML1(12), an Ectomycorrhizosphere-Inhabiting Bacterium with Effective Mineral-Weathering Ability.</title>
        <authorList>
            <person name="Uroz S."/>
            <person name="Oger P."/>
        </authorList>
    </citation>
    <scope>NUCLEOTIDE SEQUENCE [LARGE SCALE GENOMIC DNA]</scope>
    <source>
        <strain evidence="9">PML1(12)</strain>
    </source>
</reference>
<dbReference type="PANTHER" id="PTHR30349:SF81">
    <property type="entry name" value="TYROSINE RECOMBINASE XERC"/>
    <property type="match status" value="1"/>
</dbReference>
<dbReference type="RefSeq" id="WP_047846244.1">
    <property type="nucleotide sequence ID" value="NZ_AEJF01000065.1"/>
</dbReference>
<feature type="domain" description="Core-binding (CB)" evidence="7">
    <location>
        <begin position="6"/>
        <end position="99"/>
    </location>
</feature>
<feature type="domain" description="Tyr recombinase" evidence="6">
    <location>
        <begin position="123"/>
        <end position="309"/>
    </location>
</feature>
<dbReference type="EMBL" id="AEJF01000065">
    <property type="protein sequence ID" value="KLU26561.1"/>
    <property type="molecule type" value="Genomic_DNA"/>
</dbReference>
<dbReference type="InterPro" id="IPR013762">
    <property type="entry name" value="Integrase-like_cat_sf"/>
</dbReference>
<dbReference type="Pfam" id="PF00589">
    <property type="entry name" value="Phage_integrase"/>
    <property type="match status" value="1"/>
</dbReference>
<evidence type="ECO:0000256" key="5">
    <source>
        <dbReference type="PROSITE-ProRule" id="PRU01248"/>
    </source>
</evidence>
<keyword evidence="4" id="KW-0233">DNA recombination</keyword>
<gene>
    <name evidence="8" type="ORF">EOS_08815</name>
</gene>
<dbReference type="Pfam" id="PF02899">
    <property type="entry name" value="Phage_int_SAM_1"/>
    <property type="match status" value="1"/>
</dbReference>
<keyword evidence="1" id="KW-0159">Chromosome partition</keyword>
<keyword evidence="2" id="KW-0229">DNA integration</keyword>
<dbReference type="Gene3D" id="1.10.150.130">
    <property type="match status" value="1"/>
</dbReference>
<evidence type="ECO:0000313" key="8">
    <source>
        <dbReference type="EMBL" id="KLU26561.1"/>
    </source>
</evidence>
<dbReference type="InterPro" id="IPR011010">
    <property type="entry name" value="DNA_brk_join_enz"/>
</dbReference>
<evidence type="ECO:0000256" key="4">
    <source>
        <dbReference type="ARBA" id="ARBA00023172"/>
    </source>
</evidence>
<protein>
    <submittedName>
        <fullName evidence="8">Integrase</fullName>
    </submittedName>
</protein>
<dbReference type="SUPFAM" id="SSF56349">
    <property type="entry name" value="DNA breaking-rejoining enzymes"/>
    <property type="match status" value="1"/>
</dbReference>
<dbReference type="PATRIC" id="fig|908627.4.peg.1943"/>
<evidence type="ECO:0000256" key="3">
    <source>
        <dbReference type="ARBA" id="ARBA00023125"/>
    </source>
</evidence>